<evidence type="ECO:0000256" key="5">
    <source>
        <dbReference type="SAM" id="MobiDB-lite"/>
    </source>
</evidence>
<keyword evidence="2 4" id="KW-0863">Zinc-finger</keyword>
<feature type="compositionally biased region" description="Polar residues" evidence="5">
    <location>
        <begin position="100"/>
        <end position="109"/>
    </location>
</feature>
<dbReference type="Pfam" id="PF13639">
    <property type="entry name" value="zf-RING_2"/>
    <property type="match status" value="1"/>
</dbReference>
<keyword evidence="3" id="KW-0862">Zinc</keyword>
<accession>A0A0W0F1L4</accession>
<evidence type="ECO:0000259" key="6">
    <source>
        <dbReference type="PROSITE" id="PS50089"/>
    </source>
</evidence>
<protein>
    <recommendedName>
        <fullName evidence="6">RING-type domain-containing protein</fullName>
    </recommendedName>
</protein>
<evidence type="ECO:0000313" key="8">
    <source>
        <dbReference type="Proteomes" id="UP000054988"/>
    </source>
</evidence>
<dbReference type="SUPFAM" id="SSF57850">
    <property type="entry name" value="RING/U-box"/>
    <property type="match status" value="1"/>
</dbReference>
<comment type="caution">
    <text evidence="7">The sequence shown here is derived from an EMBL/GenBank/DDBJ whole genome shotgun (WGS) entry which is preliminary data.</text>
</comment>
<feature type="domain" description="RING-type" evidence="6">
    <location>
        <begin position="237"/>
        <end position="284"/>
    </location>
</feature>
<dbReference type="EMBL" id="LATX01002393">
    <property type="protein sequence ID" value="KTB30204.1"/>
    <property type="molecule type" value="Genomic_DNA"/>
</dbReference>
<dbReference type="Gene3D" id="3.30.40.10">
    <property type="entry name" value="Zinc/RING finger domain, C3HC4 (zinc finger)"/>
    <property type="match status" value="1"/>
</dbReference>
<dbReference type="GO" id="GO:0008270">
    <property type="term" value="F:zinc ion binding"/>
    <property type="evidence" value="ECO:0007669"/>
    <property type="project" value="UniProtKB-KW"/>
</dbReference>
<evidence type="ECO:0000256" key="2">
    <source>
        <dbReference type="ARBA" id="ARBA00022771"/>
    </source>
</evidence>
<proteinExistence type="predicted"/>
<dbReference type="InterPro" id="IPR001841">
    <property type="entry name" value="Znf_RING"/>
</dbReference>
<sequence length="284" mass="30945">MASREPMWYCHQCNAEMRPLMVPEPVCASCRGSFVEKIEDPEDDPREFHRGDIGDEFPLGADPVMMLLQGLINRGPPSERSRPRSPRSPRTSLDSPPSSGSGITFQFHSSGGGGGGTRTFTVGGPRTLGGQPGGIPTIYLRSGPDRDNGITGALMAQYLMAMLGHRGPIGDMFGGMDPTERGRMGDYVFNQEALDQIISQLMEQSNASRPVPATEEIISNLPREVLEAGSPMLQKDCAVCKEQFTLETEDPDEQVVVTLPCKHPFHEPCILPWLKSSGTCPVCR</sequence>
<feature type="compositionally biased region" description="Low complexity" evidence="5">
    <location>
        <begin position="88"/>
        <end position="99"/>
    </location>
</feature>
<dbReference type="Proteomes" id="UP000054988">
    <property type="component" value="Unassembled WGS sequence"/>
</dbReference>
<evidence type="ECO:0000256" key="1">
    <source>
        <dbReference type="ARBA" id="ARBA00022723"/>
    </source>
</evidence>
<dbReference type="InterPro" id="IPR051834">
    <property type="entry name" value="RING_finger_E3_ligase"/>
</dbReference>
<dbReference type="GO" id="GO:0005634">
    <property type="term" value="C:nucleus"/>
    <property type="evidence" value="ECO:0007669"/>
    <property type="project" value="TreeGrafter"/>
</dbReference>
<gene>
    <name evidence="7" type="ORF">WG66_17218</name>
</gene>
<dbReference type="SMART" id="SM00184">
    <property type="entry name" value="RING"/>
    <property type="match status" value="1"/>
</dbReference>
<dbReference type="PROSITE" id="PS50089">
    <property type="entry name" value="ZF_RING_2"/>
    <property type="match status" value="1"/>
</dbReference>
<reference evidence="7 8" key="1">
    <citation type="submission" date="2015-12" db="EMBL/GenBank/DDBJ databases">
        <title>Draft genome sequence of Moniliophthora roreri, the causal agent of frosty pod rot of cacao.</title>
        <authorList>
            <person name="Aime M.C."/>
            <person name="Diaz-Valderrama J.R."/>
            <person name="Kijpornyongpan T."/>
            <person name="Phillips-Mora W."/>
        </authorList>
    </citation>
    <scope>NUCLEOTIDE SEQUENCE [LARGE SCALE GENOMIC DNA]</scope>
    <source>
        <strain evidence="7 8">MCA 2952</strain>
    </source>
</reference>
<dbReference type="GO" id="GO:0006511">
    <property type="term" value="P:ubiquitin-dependent protein catabolic process"/>
    <property type="evidence" value="ECO:0007669"/>
    <property type="project" value="TreeGrafter"/>
</dbReference>
<organism evidence="7 8">
    <name type="scientific">Moniliophthora roreri</name>
    <name type="common">Frosty pod rot fungus</name>
    <name type="synonym">Monilia roreri</name>
    <dbReference type="NCBI Taxonomy" id="221103"/>
    <lineage>
        <taxon>Eukaryota</taxon>
        <taxon>Fungi</taxon>
        <taxon>Dikarya</taxon>
        <taxon>Basidiomycota</taxon>
        <taxon>Agaricomycotina</taxon>
        <taxon>Agaricomycetes</taxon>
        <taxon>Agaricomycetidae</taxon>
        <taxon>Agaricales</taxon>
        <taxon>Marasmiineae</taxon>
        <taxon>Marasmiaceae</taxon>
        <taxon>Moniliophthora</taxon>
    </lineage>
</organism>
<feature type="region of interest" description="Disordered" evidence="5">
    <location>
        <begin position="72"/>
        <end position="121"/>
    </location>
</feature>
<name>A0A0W0F1L4_MONRR</name>
<dbReference type="AlphaFoldDB" id="A0A0W0F1L4"/>
<evidence type="ECO:0000313" key="7">
    <source>
        <dbReference type="EMBL" id="KTB30204.1"/>
    </source>
</evidence>
<evidence type="ECO:0000256" key="3">
    <source>
        <dbReference type="ARBA" id="ARBA00022833"/>
    </source>
</evidence>
<dbReference type="eggNOG" id="KOG0800">
    <property type="taxonomic scope" value="Eukaryota"/>
</dbReference>
<keyword evidence="1" id="KW-0479">Metal-binding</keyword>
<dbReference type="PANTHER" id="PTHR45931">
    <property type="entry name" value="SI:CH211-59O9.10"/>
    <property type="match status" value="1"/>
</dbReference>
<dbReference type="InterPro" id="IPR013083">
    <property type="entry name" value="Znf_RING/FYVE/PHD"/>
</dbReference>
<dbReference type="PANTHER" id="PTHR45931:SF3">
    <property type="entry name" value="RING ZINC FINGER-CONTAINING PROTEIN"/>
    <property type="match status" value="1"/>
</dbReference>
<dbReference type="GO" id="GO:0061630">
    <property type="term" value="F:ubiquitin protein ligase activity"/>
    <property type="evidence" value="ECO:0007669"/>
    <property type="project" value="TreeGrafter"/>
</dbReference>
<evidence type="ECO:0000256" key="4">
    <source>
        <dbReference type="PROSITE-ProRule" id="PRU00175"/>
    </source>
</evidence>